<gene>
    <name evidence="2" type="ORF">OS493_010877</name>
</gene>
<dbReference type="PANTHER" id="PTHR15600:SF42">
    <property type="entry name" value="SACSIN"/>
    <property type="match status" value="1"/>
</dbReference>
<dbReference type="OrthoDB" id="1262810at2759"/>
<dbReference type="Pfam" id="PF25794">
    <property type="entry name" value="SACS"/>
    <property type="match status" value="1"/>
</dbReference>
<evidence type="ECO:0000259" key="1">
    <source>
        <dbReference type="Pfam" id="PF25794"/>
    </source>
</evidence>
<evidence type="ECO:0000313" key="2">
    <source>
        <dbReference type="EMBL" id="KAJ7380166.1"/>
    </source>
</evidence>
<reference evidence="2" key="1">
    <citation type="submission" date="2023-01" db="EMBL/GenBank/DDBJ databases">
        <title>Genome assembly of the deep-sea coral Lophelia pertusa.</title>
        <authorList>
            <person name="Herrera S."/>
            <person name="Cordes E."/>
        </authorList>
    </citation>
    <scope>NUCLEOTIDE SEQUENCE</scope>
    <source>
        <strain evidence="2">USNM1676648</strain>
        <tissue evidence="2">Polyp</tissue>
    </source>
</reference>
<protein>
    <recommendedName>
        <fullName evidence="1">Sacsin/Nov domain-containing protein</fullName>
    </recommendedName>
</protein>
<dbReference type="AlphaFoldDB" id="A0A9W9ZEQ7"/>
<organism evidence="2 3">
    <name type="scientific">Desmophyllum pertusum</name>
    <dbReference type="NCBI Taxonomy" id="174260"/>
    <lineage>
        <taxon>Eukaryota</taxon>
        <taxon>Metazoa</taxon>
        <taxon>Cnidaria</taxon>
        <taxon>Anthozoa</taxon>
        <taxon>Hexacorallia</taxon>
        <taxon>Scleractinia</taxon>
        <taxon>Caryophylliina</taxon>
        <taxon>Caryophylliidae</taxon>
        <taxon>Desmophyllum</taxon>
    </lineage>
</organism>
<dbReference type="GO" id="GO:0030544">
    <property type="term" value="F:Hsp70 protein binding"/>
    <property type="evidence" value="ECO:0007669"/>
    <property type="project" value="TreeGrafter"/>
</dbReference>
<dbReference type="EMBL" id="MU826354">
    <property type="protein sequence ID" value="KAJ7380166.1"/>
    <property type="molecule type" value="Genomic_DNA"/>
</dbReference>
<dbReference type="PANTHER" id="PTHR15600">
    <property type="entry name" value="SACSIN"/>
    <property type="match status" value="1"/>
</dbReference>
<proteinExistence type="predicted"/>
<keyword evidence="3" id="KW-1185">Reference proteome</keyword>
<accession>A0A9W9ZEQ7</accession>
<dbReference type="Proteomes" id="UP001163046">
    <property type="component" value="Unassembled WGS sequence"/>
</dbReference>
<sequence length="972" mass="110004">MIDPHEEYFGDRKNRRTGHRWRMKEDRAIMDSIPDQFQPYKGIFHCTDDVFSEGSYNGTLFRFPLRTTPSELSQTLYSAERVHTLFESFMADAHLVLLFLQYLESIELYVRDESDTEVRKTFHVRITDDSLQLVREKRQQFRREVTASRADQLCPQSVKDDDLGYLPLVGVAMALPASPEDPTPDIQGHVFCFLPLPVQKTSLTGLPVHVNGFFALSQNRRYIKTPNAEQEDLAEKEGRQLTDKSLLWNKCLLEEAIPRAYATMLMEAITRKVTMCQQRPFTKHCQISTVLTKSGKDCRIPFLSCCVRKKIIYTPAHGGKWLNVEHVIFDRLEENDPKELLVRVFLAANQNVASLPEHVSKAVSFYTTLNTVITPSVARLVLKENPLCYRNLSRMEKLLLLKFVLKDDKFSELLGLELLPVSNGLFVSFSNSGEAIYVSSPDHPRGLLPSLQDRFLDEDVDEKILRSLQTVAEQGCTQLRYLCKDDVAALLSKSLPPEWSVGEKVLWNPGVAGHPSEDWLGLVWEYLRKNFATTEELRRFQNLPLLPLDMSQIPITLARLSQPSKTVARSLHDGDRLDDTLTKVLGELGVTVMQEYPVFLSLHPAVINAFVHPPSTQGVLRAMAASLAVLATAMDTVTDDGKRSLRKFIAKASSLEPEEKNVLHSLPLFETLSKAFVSKKEGLSAAPEQSIPVTPCRDLIDIKEEDSKKLAVLLDIRILTQPECFLEEVFPGVEEGRYAVEEIDKLMAFVMERYQVYAAADGRFKEKLKTLPFVPTKSRRVRPMEIFDPRKDFLRGIFADEDVFPAGEQYNERTALVILEDLGMKDERNITGQDLYQSANAVNNISMASLSTAEMKSEAIMGFLTSNPSKLQETACGTSLGLLLPDIPWVSSIRRKPGDFPRSLTFWGETHREPHFHKPSEIKGDQLANLIGSVKPVVKTDASSQLASYFSWNTDSTVLDVTQHLKKRHQLL</sequence>
<dbReference type="InterPro" id="IPR052972">
    <property type="entry name" value="Sacsin_chaperone_reg"/>
</dbReference>
<evidence type="ECO:0000313" key="3">
    <source>
        <dbReference type="Proteomes" id="UP001163046"/>
    </source>
</evidence>
<dbReference type="InterPro" id="IPR058210">
    <property type="entry name" value="SACS/Nov_dom"/>
</dbReference>
<comment type="caution">
    <text evidence="2">The sequence shown here is derived from an EMBL/GenBank/DDBJ whole genome shotgun (WGS) entry which is preliminary data.</text>
</comment>
<name>A0A9W9ZEQ7_9CNID</name>
<feature type="domain" description="Sacsin/Nov" evidence="1">
    <location>
        <begin position="1"/>
        <end position="121"/>
    </location>
</feature>